<dbReference type="NCBIfam" id="NF008967">
    <property type="entry name" value="PRK12313.1"/>
    <property type="match status" value="1"/>
</dbReference>
<dbReference type="InterPro" id="IPR044143">
    <property type="entry name" value="GlgB_N_E_set_prok"/>
</dbReference>
<keyword evidence="9 10" id="KW-0119">Carbohydrate metabolism</keyword>
<dbReference type="SUPFAM" id="SSF51011">
    <property type="entry name" value="Glycosyl hydrolase domain"/>
    <property type="match status" value="1"/>
</dbReference>
<proteinExistence type="inferred from homology"/>
<comment type="pathway">
    <text evidence="3 10">Glycan biosynthesis; glycogen biosynthesis.</text>
</comment>
<dbReference type="PIRSF" id="PIRSF000463">
    <property type="entry name" value="GlgB"/>
    <property type="match status" value="1"/>
</dbReference>
<dbReference type="EC" id="2.4.1.18" evidence="10"/>
<dbReference type="Pfam" id="PF02806">
    <property type="entry name" value="Alpha-amylase_C"/>
    <property type="match status" value="1"/>
</dbReference>
<evidence type="ECO:0000256" key="5">
    <source>
        <dbReference type="ARBA" id="ARBA00022600"/>
    </source>
</evidence>
<keyword evidence="5 10" id="KW-0321">Glycogen metabolism</keyword>
<accession>A0ABW0K566</accession>
<evidence type="ECO:0000313" key="14">
    <source>
        <dbReference type="Proteomes" id="UP001596044"/>
    </source>
</evidence>
<reference evidence="14" key="1">
    <citation type="journal article" date="2019" name="Int. J. Syst. Evol. Microbiol.">
        <title>The Global Catalogue of Microorganisms (GCM) 10K type strain sequencing project: providing services to taxonomists for standard genome sequencing and annotation.</title>
        <authorList>
            <consortium name="The Broad Institute Genomics Platform"/>
            <consortium name="The Broad Institute Genome Sequencing Center for Infectious Disease"/>
            <person name="Wu L."/>
            <person name="Ma J."/>
        </authorList>
    </citation>
    <scope>NUCLEOTIDE SEQUENCE [LARGE SCALE GENOMIC DNA]</scope>
    <source>
        <strain evidence="14">KACC 11904</strain>
    </source>
</reference>
<dbReference type="Proteomes" id="UP001596044">
    <property type="component" value="Unassembled WGS sequence"/>
</dbReference>
<feature type="active site" description="Proton donor" evidence="10">
    <location>
        <position position="367"/>
    </location>
</feature>
<dbReference type="SMART" id="SM00642">
    <property type="entry name" value="Aamy"/>
    <property type="match status" value="1"/>
</dbReference>
<feature type="active site" description="Nucleophile" evidence="10">
    <location>
        <position position="314"/>
    </location>
</feature>
<sequence>MVKSSVIPSSEDLFLLHEGSLHHSYKLLGAHVCKIPGQAGVRFAVWAPNARQVHVVGDFNGWKSGSHVMERISTLGVWLLLIPEARAGDFYKYEIHTESGRILLKADPYAFYSELRPGTASRVYDLEGYDWQDQSWQQRKQEDGAIYNKPLSIYEVHLGTWRKKDRHSEELYTYEQLADELIDYAIEMGYTHLEVMPLAEHPFDRSWGYQATGYYSVTSRHGTPTDFMRFVDRAHQRGLGVIMDWVPGHFCKDDHGLRQFDGKALYEYQDPRKAEKVEWGTLTFDFGRPEVQSFLISNAVFWMDMYHIDGIRVDAVASMLHLNFGRWNEAPIRNQFGGLDNPEAVAFLRKLNQVIFSYYPHALMMAEDSTDWPLVTAPVHDGGLGFNYKWNMGWMNDMLRYMKLDPIHRRYHHKLITFSFMYTFSENYILPLSHDEVVHGKRSLLHKMPGDYWQKFANLRALYGYMSGHPGKKLLFMGSEFGQFDEWKDMEELDWFLLEKYDMHRKMHQYVKQLNHFYLQEPALWELDHHPDGFEWINPHDETQSVVTFMRKGKKPEDDLILICNFTPVVHPDYRIGVPRPGKYKEVFNSDSTEFGGSGQGNPVPRSSDPKPWHRMPYSLALCIPPLAAVYIKCIEVFQSELEDDKGGNQLCAAKNVLPCSSLEEKDED</sequence>
<dbReference type="Gene3D" id="2.60.40.1180">
    <property type="entry name" value="Golgi alpha-mannosidase II"/>
    <property type="match status" value="1"/>
</dbReference>
<evidence type="ECO:0000256" key="3">
    <source>
        <dbReference type="ARBA" id="ARBA00004964"/>
    </source>
</evidence>
<evidence type="ECO:0000259" key="12">
    <source>
        <dbReference type="SMART" id="SM00642"/>
    </source>
</evidence>
<dbReference type="Pfam" id="PF00128">
    <property type="entry name" value="Alpha-amylase"/>
    <property type="match status" value="1"/>
</dbReference>
<evidence type="ECO:0000256" key="10">
    <source>
        <dbReference type="HAMAP-Rule" id="MF_00685"/>
    </source>
</evidence>
<dbReference type="InterPro" id="IPR006407">
    <property type="entry name" value="GlgB"/>
</dbReference>
<dbReference type="InterPro" id="IPR013780">
    <property type="entry name" value="Glyco_hydro_b"/>
</dbReference>
<dbReference type="InterPro" id="IPR013783">
    <property type="entry name" value="Ig-like_fold"/>
</dbReference>
<feature type="domain" description="Glycosyl hydrolase family 13 catalytic" evidence="12">
    <location>
        <begin position="155"/>
        <end position="518"/>
    </location>
</feature>
<evidence type="ECO:0000256" key="8">
    <source>
        <dbReference type="ARBA" id="ARBA00023056"/>
    </source>
</evidence>
<keyword evidence="8 10" id="KW-0320">Glycogen biosynthesis</keyword>
<dbReference type="GO" id="GO:0003844">
    <property type="term" value="F:1,4-alpha-glucan branching enzyme activity"/>
    <property type="evidence" value="ECO:0007669"/>
    <property type="project" value="UniProtKB-EC"/>
</dbReference>
<evidence type="ECO:0000256" key="4">
    <source>
        <dbReference type="ARBA" id="ARBA00009000"/>
    </source>
</evidence>
<dbReference type="InterPro" id="IPR004193">
    <property type="entry name" value="Glyco_hydro_13_N"/>
</dbReference>
<dbReference type="InterPro" id="IPR017853">
    <property type="entry name" value="GH"/>
</dbReference>
<dbReference type="InterPro" id="IPR006047">
    <property type="entry name" value="GH13_cat_dom"/>
</dbReference>
<feature type="region of interest" description="Disordered" evidence="11">
    <location>
        <begin position="589"/>
        <end position="610"/>
    </location>
</feature>
<dbReference type="CDD" id="cd02855">
    <property type="entry name" value="E_set_GBE_prok_N"/>
    <property type="match status" value="1"/>
</dbReference>
<dbReference type="InterPro" id="IPR037439">
    <property type="entry name" value="Branching_enzy"/>
</dbReference>
<dbReference type="HAMAP" id="MF_00685">
    <property type="entry name" value="GlgB"/>
    <property type="match status" value="1"/>
</dbReference>
<evidence type="ECO:0000313" key="13">
    <source>
        <dbReference type="EMBL" id="MFC5448176.1"/>
    </source>
</evidence>
<dbReference type="InterPro" id="IPR006048">
    <property type="entry name" value="A-amylase/branching_C"/>
</dbReference>
<dbReference type="Pfam" id="PF02922">
    <property type="entry name" value="CBM_48"/>
    <property type="match status" value="1"/>
</dbReference>
<dbReference type="Gene3D" id="3.20.20.80">
    <property type="entry name" value="Glycosidases"/>
    <property type="match status" value="1"/>
</dbReference>
<dbReference type="RefSeq" id="WP_270880935.1">
    <property type="nucleotide sequence ID" value="NZ_JAQFVF010000043.1"/>
</dbReference>
<comment type="subunit">
    <text evidence="10">Monomer.</text>
</comment>
<name>A0ABW0K566_9BACL</name>
<keyword evidence="14" id="KW-1185">Reference proteome</keyword>
<dbReference type="SUPFAM" id="SSF81296">
    <property type="entry name" value="E set domains"/>
    <property type="match status" value="1"/>
</dbReference>
<dbReference type="InterPro" id="IPR014756">
    <property type="entry name" value="Ig_E-set"/>
</dbReference>
<evidence type="ECO:0000256" key="11">
    <source>
        <dbReference type="SAM" id="MobiDB-lite"/>
    </source>
</evidence>
<dbReference type="CDD" id="cd11322">
    <property type="entry name" value="AmyAc_Glg_BE"/>
    <property type="match status" value="1"/>
</dbReference>
<comment type="similarity">
    <text evidence="4 10">Belongs to the glycosyl hydrolase 13 family. GlgB subfamily.</text>
</comment>
<comment type="function">
    <text evidence="2 10">Catalyzes the formation of the alpha-1,6-glucosidic linkages in glycogen by scission of a 1,4-alpha-linked oligosaccharide from growing alpha-1,4-glucan chains and the subsequent attachment of the oligosaccharide to the alpha-1,6 position.</text>
</comment>
<comment type="catalytic activity">
    <reaction evidence="1 10">
        <text>Transfers a segment of a (1-&gt;4)-alpha-D-glucan chain to a primary hydroxy group in a similar glucan chain.</text>
        <dbReference type="EC" id="2.4.1.18"/>
    </reaction>
</comment>
<dbReference type="EMBL" id="JBHSMJ010000009">
    <property type="protein sequence ID" value="MFC5448176.1"/>
    <property type="molecule type" value="Genomic_DNA"/>
</dbReference>
<dbReference type="NCBIfam" id="TIGR01515">
    <property type="entry name" value="branching_enzym"/>
    <property type="match status" value="1"/>
</dbReference>
<organism evidence="13 14">
    <name type="scientific">Paenibacillus aestuarii</name>
    <dbReference type="NCBI Taxonomy" id="516965"/>
    <lineage>
        <taxon>Bacteria</taxon>
        <taxon>Bacillati</taxon>
        <taxon>Bacillota</taxon>
        <taxon>Bacilli</taxon>
        <taxon>Bacillales</taxon>
        <taxon>Paenibacillaceae</taxon>
        <taxon>Paenibacillus</taxon>
    </lineage>
</organism>
<dbReference type="SUPFAM" id="SSF51445">
    <property type="entry name" value="(Trans)glycosidases"/>
    <property type="match status" value="1"/>
</dbReference>
<comment type="caution">
    <text evidence="13">The sequence shown here is derived from an EMBL/GenBank/DDBJ whole genome shotgun (WGS) entry which is preliminary data.</text>
</comment>
<evidence type="ECO:0000256" key="7">
    <source>
        <dbReference type="ARBA" id="ARBA00022679"/>
    </source>
</evidence>
<dbReference type="PANTHER" id="PTHR43651">
    <property type="entry name" value="1,4-ALPHA-GLUCAN-BRANCHING ENZYME"/>
    <property type="match status" value="1"/>
</dbReference>
<dbReference type="Gene3D" id="2.60.40.10">
    <property type="entry name" value="Immunoglobulins"/>
    <property type="match status" value="1"/>
</dbReference>
<dbReference type="NCBIfam" id="NF003811">
    <property type="entry name" value="PRK05402.1"/>
    <property type="match status" value="1"/>
</dbReference>
<dbReference type="PANTHER" id="PTHR43651:SF3">
    <property type="entry name" value="1,4-ALPHA-GLUCAN-BRANCHING ENZYME"/>
    <property type="match status" value="1"/>
</dbReference>
<evidence type="ECO:0000256" key="1">
    <source>
        <dbReference type="ARBA" id="ARBA00000826"/>
    </source>
</evidence>
<keyword evidence="6 10" id="KW-0328">Glycosyltransferase</keyword>
<evidence type="ECO:0000256" key="9">
    <source>
        <dbReference type="ARBA" id="ARBA00023277"/>
    </source>
</evidence>
<keyword evidence="7 10" id="KW-0808">Transferase</keyword>
<gene>
    <name evidence="10 13" type="primary">glgB</name>
    <name evidence="13" type="ORF">ACFPOG_07880</name>
</gene>
<evidence type="ECO:0000256" key="6">
    <source>
        <dbReference type="ARBA" id="ARBA00022676"/>
    </source>
</evidence>
<protein>
    <recommendedName>
        <fullName evidence="10">1,4-alpha-glucan branching enzyme GlgB</fullName>
        <ecNumber evidence="10">2.4.1.18</ecNumber>
    </recommendedName>
    <alternativeName>
        <fullName evidence="10">1,4-alpha-D-glucan:1,4-alpha-D-glucan 6-glucosyl-transferase</fullName>
    </alternativeName>
    <alternativeName>
        <fullName evidence="10">Alpha-(1-&gt;4)-glucan branching enzyme</fullName>
    </alternativeName>
    <alternativeName>
        <fullName evidence="10">Glycogen branching enzyme</fullName>
        <shortName evidence="10">BE</shortName>
    </alternativeName>
</protein>
<evidence type="ECO:0000256" key="2">
    <source>
        <dbReference type="ARBA" id="ARBA00002953"/>
    </source>
</evidence>